<comment type="similarity">
    <text evidence="2">Belongs to the BCCT transporter (TC 2.A.15) family.</text>
</comment>
<evidence type="ECO:0000313" key="10">
    <source>
        <dbReference type="Proteomes" id="UP001319104"/>
    </source>
</evidence>
<keyword evidence="3" id="KW-0813">Transport</keyword>
<evidence type="ECO:0000256" key="6">
    <source>
        <dbReference type="ARBA" id="ARBA00022989"/>
    </source>
</evidence>
<feature type="transmembrane region" description="Helical" evidence="8">
    <location>
        <begin position="436"/>
        <end position="454"/>
    </location>
</feature>
<feature type="transmembrane region" description="Helical" evidence="8">
    <location>
        <begin position="53"/>
        <end position="74"/>
    </location>
</feature>
<feature type="transmembrane region" description="Helical" evidence="8">
    <location>
        <begin position="400"/>
        <end position="424"/>
    </location>
</feature>
<evidence type="ECO:0000256" key="4">
    <source>
        <dbReference type="ARBA" id="ARBA00022475"/>
    </source>
</evidence>
<dbReference type="GO" id="GO:0005886">
    <property type="term" value="C:plasma membrane"/>
    <property type="evidence" value="ECO:0007669"/>
    <property type="project" value="UniProtKB-SubCell"/>
</dbReference>
<dbReference type="InterPro" id="IPR000060">
    <property type="entry name" value="BCCT_transptr"/>
</dbReference>
<evidence type="ECO:0000256" key="1">
    <source>
        <dbReference type="ARBA" id="ARBA00004651"/>
    </source>
</evidence>
<evidence type="ECO:0000313" key="9">
    <source>
        <dbReference type="EMBL" id="MBS9525622.1"/>
    </source>
</evidence>
<dbReference type="EMBL" id="JAHCMY010000015">
    <property type="protein sequence ID" value="MBS9525622.1"/>
    <property type="molecule type" value="Genomic_DNA"/>
</dbReference>
<keyword evidence="5 8" id="KW-0812">Transmembrane</keyword>
<organism evidence="9 10">
    <name type="scientific">Litoribacter ruber</name>
    <dbReference type="NCBI Taxonomy" id="702568"/>
    <lineage>
        <taxon>Bacteria</taxon>
        <taxon>Pseudomonadati</taxon>
        <taxon>Bacteroidota</taxon>
        <taxon>Cytophagia</taxon>
        <taxon>Cytophagales</taxon>
        <taxon>Cyclobacteriaceae</taxon>
        <taxon>Litoribacter</taxon>
    </lineage>
</organism>
<feature type="transmembrane region" description="Helical" evidence="8">
    <location>
        <begin position="224"/>
        <end position="244"/>
    </location>
</feature>
<dbReference type="AlphaFoldDB" id="A0AAP2G2E1"/>
<evidence type="ECO:0000256" key="8">
    <source>
        <dbReference type="SAM" id="Phobius"/>
    </source>
</evidence>
<keyword evidence="10" id="KW-1185">Reference proteome</keyword>
<dbReference type="Proteomes" id="UP001319104">
    <property type="component" value="Unassembled WGS sequence"/>
</dbReference>
<keyword evidence="4" id="KW-1003">Cell membrane</keyword>
<dbReference type="GO" id="GO:0022857">
    <property type="term" value="F:transmembrane transporter activity"/>
    <property type="evidence" value="ECO:0007669"/>
    <property type="project" value="InterPro"/>
</dbReference>
<evidence type="ECO:0000256" key="5">
    <source>
        <dbReference type="ARBA" id="ARBA00022692"/>
    </source>
</evidence>
<dbReference type="Pfam" id="PF02028">
    <property type="entry name" value="BCCT"/>
    <property type="match status" value="1"/>
</dbReference>
<feature type="transmembrane region" description="Helical" evidence="8">
    <location>
        <begin position="136"/>
        <end position="159"/>
    </location>
</feature>
<feature type="transmembrane region" description="Helical" evidence="8">
    <location>
        <begin position="312"/>
        <end position="329"/>
    </location>
</feature>
<feature type="transmembrane region" description="Helical" evidence="8">
    <location>
        <begin position="180"/>
        <end position="204"/>
    </location>
</feature>
<evidence type="ECO:0000256" key="3">
    <source>
        <dbReference type="ARBA" id="ARBA00022448"/>
    </source>
</evidence>
<dbReference type="PANTHER" id="PTHR30047">
    <property type="entry name" value="HIGH-AFFINITY CHOLINE TRANSPORT PROTEIN-RELATED"/>
    <property type="match status" value="1"/>
</dbReference>
<protein>
    <submittedName>
        <fullName evidence="9">BCCT family transporter</fullName>
    </submittedName>
</protein>
<gene>
    <name evidence="9" type="ORF">KI659_16510</name>
</gene>
<accession>A0AAP2G2E1</accession>
<dbReference type="RefSeq" id="WP_213946481.1">
    <property type="nucleotide sequence ID" value="NZ_JAHCMY010000015.1"/>
</dbReference>
<feature type="transmembrane region" description="Helical" evidence="8">
    <location>
        <begin position="466"/>
        <end position="487"/>
    </location>
</feature>
<proteinExistence type="inferred from homology"/>
<evidence type="ECO:0000256" key="2">
    <source>
        <dbReference type="ARBA" id="ARBA00005658"/>
    </source>
</evidence>
<name>A0AAP2G2E1_9BACT</name>
<feature type="transmembrane region" description="Helical" evidence="8">
    <location>
        <begin position="341"/>
        <end position="360"/>
    </location>
</feature>
<feature type="transmembrane region" description="Helical" evidence="8">
    <location>
        <begin position="86"/>
        <end position="106"/>
    </location>
</feature>
<keyword evidence="7 8" id="KW-0472">Membrane</keyword>
<feature type="transmembrane region" description="Helical" evidence="8">
    <location>
        <begin position="256"/>
        <end position="276"/>
    </location>
</feature>
<comment type="subcellular location">
    <subcellularLocation>
        <location evidence="1">Cell membrane</location>
        <topology evidence="1">Multi-pass membrane protein</topology>
    </subcellularLocation>
</comment>
<comment type="caution">
    <text evidence="9">The sequence shown here is derived from an EMBL/GenBank/DDBJ whole genome shotgun (WGS) entry which is preliminary data.</text>
</comment>
<evidence type="ECO:0000256" key="7">
    <source>
        <dbReference type="ARBA" id="ARBA00023136"/>
    </source>
</evidence>
<sequence length="490" mass="54624">MNPKLPPKLFANPTLLLSGSTCLVFLVFAGIQRDNLQKMLAASTDVVLTWFGGFYLVLGLLTVLLLLVLAFSPFGKIRFGQDKPAYSWYSWIAMMYSTGMGAGLLLRAVQEPAFYFQNPPREGDYALEVFALQYTFFHWGLTPWAFYTMFGLIVGYQLFCKKKTILSSSILGDRFQKPVFTAPIDSVTVISTMLGVVAAVGLGSRQVLEGLSFLGGLKPFDSHSATWVVLAIGIIAGMSAYLGVSKGIRIISNLNIALALLLMLFTIWVGNVGQIFQNFFLALYEYLIGFFPMSLNLGEFQVGRPFLKNWTYFYWAFWLAWAPFTGVFIARISKGRSIRGFILGALLVPSLGTFLWFSVFGSSAFRLLGSGQLQGNEFDSLYTAIFRFFDFLPQAELTSWLSLFLVCTFLVTSVDSAIYVLGMFTDHGRSEPRKSLRVFWAITLVAVTVTVIILGKDELLNAVSNLLILFALPFSFLFLGMMGYFVVRGR</sequence>
<keyword evidence="6 8" id="KW-1133">Transmembrane helix</keyword>
<reference evidence="9 10" key="1">
    <citation type="submission" date="2021-05" db="EMBL/GenBank/DDBJ databases">
        <authorList>
            <person name="Zhang Z.D."/>
            <person name="Osman G."/>
        </authorList>
    </citation>
    <scope>NUCLEOTIDE SEQUENCE [LARGE SCALE GENOMIC DNA]</scope>
    <source>
        <strain evidence="9 10">KCTC 32217</strain>
    </source>
</reference>
<dbReference type="PANTHER" id="PTHR30047:SF7">
    <property type="entry name" value="HIGH-AFFINITY CHOLINE TRANSPORT PROTEIN"/>
    <property type="match status" value="1"/>
</dbReference>